<protein>
    <recommendedName>
        <fullName evidence="4">Transferase</fullName>
    </recommendedName>
</protein>
<evidence type="ECO:0008006" key="4">
    <source>
        <dbReference type="Google" id="ProtNLM"/>
    </source>
</evidence>
<dbReference type="InterPro" id="IPR023917">
    <property type="entry name" value="Bifunctiontional_GlmU_bac-type"/>
</dbReference>
<dbReference type="PANTHER" id="PTHR43584:SF9">
    <property type="entry name" value="TRANSFERASE HEXAPEPTIDE REPEAT CONTAINING PROTEIN"/>
    <property type="match status" value="1"/>
</dbReference>
<dbReference type="HOGENOM" id="CLU_055419_0_0_10"/>
<dbReference type="Gene3D" id="2.160.10.10">
    <property type="entry name" value="Hexapeptide repeat proteins"/>
    <property type="match status" value="1"/>
</dbReference>
<dbReference type="STRING" id="340177.Cag_0299"/>
<dbReference type="PANTHER" id="PTHR43584">
    <property type="entry name" value="NUCLEOTIDYL TRANSFERASE"/>
    <property type="match status" value="1"/>
</dbReference>
<sequence length="415" mass="45479">MQIVVFEDKRVEEFQPLVLLKPLYALFVGFRSLREKLEYAVRGRATLTYHIRRYLAPCYQEQHPELVVNRLDEDDILLVNGRLLGDEAVAQVIVEGACEVGSAFMQNGTMLFARVHRHMLIGENGLLPDVIDTERLAEQLRVEEVNGFRLLEHIWDIIALHPDELLRDAETLELGRIEGEVHHAAALVNRSNIYVGAGAVVRAGAVLDADDGFVAIGAGAIVEPQAVLMQNVVLAPWARAKIGAKLYSNVAIGMASKVGGEVEDSILEPFVNKQHDGFLGHSYLSSWCNLGAGTNTSDLKNNYSEVPLRRNGELVTTGLQFLGLLMGDHSKCSINSMFNTGTIVGAGANIFGGGFVPKEVPSFAWGGSHGFEHYDVEKAVETARKVMARRKVTMSASYETMFRSVAGLSGNSLFI</sequence>
<accession>Q3ATV0</accession>
<dbReference type="CDD" id="cd05635">
    <property type="entry name" value="LbH_unknown"/>
    <property type="match status" value="1"/>
</dbReference>
<evidence type="ECO:0000256" key="2">
    <source>
        <dbReference type="ARBA" id="ARBA00023315"/>
    </source>
</evidence>
<dbReference type="AlphaFoldDB" id="Q3ATV0"/>
<dbReference type="InterPro" id="IPR011004">
    <property type="entry name" value="Trimer_LpxA-like_sf"/>
</dbReference>
<dbReference type="KEGG" id="cch:Cag_0299"/>
<organism evidence="3">
    <name type="scientific">Chlorobium chlorochromatii (strain CaD3)</name>
    <dbReference type="NCBI Taxonomy" id="340177"/>
    <lineage>
        <taxon>Bacteria</taxon>
        <taxon>Pseudomonadati</taxon>
        <taxon>Chlorobiota</taxon>
        <taxon>Chlorobiia</taxon>
        <taxon>Chlorobiales</taxon>
        <taxon>Chlorobiaceae</taxon>
        <taxon>Chlorobium/Pelodictyon group</taxon>
        <taxon>Chlorobium</taxon>
    </lineage>
</organism>
<evidence type="ECO:0000256" key="1">
    <source>
        <dbReference type="ARBA" id="ARBA00022679"/>
    </source>
</evidence>
<evidence type="ECO:0000313" key="3">
    <source>
        <dbReference type="EMBL" id="ABB27575.1"/>
    </source>
</evidence>
<dbReference type="Pfam" id="PF13562">
    <property type="entry name" value="NTP_transf_4"/>
    <property type="match status" value="1"/>
</dbReference>
<reference evidence="3" key="1">
    <citation type="submission" date="2005-08" db="EMBL/GenBank/DDBJ databases">
        <title>Complete sequence of Chlorobium chlorochromatii CaD3.</title>
        <authorList>
            <person name="Copeland A."/>
            <person name="Lucas S."/>
            <person name="Lapidus A."/>
            <person name="Barry K."/>
            <person name="Detter J.C."/>
            <person name="Glavina T."/>
            <person name="Hammon N."/>
            <person name="Israni S."/>
            <person name="Pitluck S."/>
            <person name="Bryant D."/>
            <person name="Schmutz J."/>
            <person name="Larimer F."/>
            <person name="Land M."/>
            <person name="Kyrpides N."/>
            <person name="Ivanova N."/>
            <person name="Richardson P."/>
        </authorList>
    </citation>
    <scope>NUCLEOTIDE SEQUENCE [LARGE SCALE GENOMIC DNA]</scope>
    <source>
        <strain evidence="3">CaD3</strain>
    </source>
</reference>
<dbReference type="OrthoDB" id="9784832at2"/>
<proteinExistence type="predicted"/>
<name>Q3ATV0_CHLCH</name>
<dbReference type="GO" id="GO:0016746">
    <property type="term" value="F:acyltransferase activity"/>
    <property type="evidence" value="ECO:0007669"/>
    <property type="project" value="UniProtKB-KW"/>
</dbReference>
<keyword evidence="1" id="KW-0808">Transferase</keyword>
<dbReference type="NCBIfam" id="TIGR03991">
    <property type="entry name" value="alt_bact_glmU"/>
    <property type="match status" value="1"/>
</dbReference>
<dbReference type="eggNOG" id="COG1207">
    <property type="taxonomic scope" value="Bacteria"/>
</dbReference>
<dbReference type="InterPro" id="IPR050065">
    <property type="entry name" value="GlmU-like"/>
</dbReference>
<dbReference type="GO" id="GO:0016779">
    <property type="term" value="F:nucleotidyltransferase activity"/>
    <property type="evidence" value="ECO:0007669"/>
    <property type="project" value="UniProtKB-ARBA"/>
</dbReference>
<dbReference type="EMBL" id="CP000108">
    <property type="protein sequence ID" value="ABB27575.1"/>
    <property type="molecule type" value="Genomic_DNA"/>
</dbReference>
<gene>
    <name evidence="3" type="ordered locus">Cag_0299</name>
</gene>
<keyword evidence="2" id="KW-0012">Acyltransferase</keyword>
<dbReference type="SUPFAM" id="SSF51161">
    <property type="entry name" value="Trimeric LpxA-like enzymes"/>
    <property type="match status" value="1"/>
</dbReference>